<feature type="region of interest" description="Disordered" evidence="1">
    <location>
        <begin position="376"/>
        <end position="487"/>
    </location>
</feature>
<evidence type="ECO:0000313" key="2">
    <source>
        <dbReference type="EMBL" id="KAF5355743.1"/>
    </source>
</evidence>
<accession>A0A8H5D9I3</accession>
<dbReference type="InterPro" id="IPR011009">
    <property type="entry name" value="Kinase-like_dom_sf"/>
</dbReference>
<feature type="region of interest" description="Disordered" evidence="1">
    <location>
        <begin position="500"/>
        <end position="648"/>
    </location>
</feature>
<sequence length="731" mass="82982">MDMIYRPLLPPTQYCPCKWTTTELKSLPHSHSSLPFYRALFAPYSPLWVNPNPQTKDNSPSVKPEEAPHAAEIDYRVAFERQKRTEAKYWDSTAYFASLYIPKGRWQWTHQVVFENRPEEVQISNNHQYSLTVKTAKIYQETITYISKLWPRENKWDGFAREVALHKTQLRAIHGVAVPALIGVHTNFDGIQMTYDVPHHSFWIQASPDMPDVLKRRCLQAYDQLHCQGVLHGNVEFENILIGGDGRVKIINFERSRSSKPKTDVKLEAADRIDFKMEMREVHYKLDYMGARQKERVTWESRHNLQEIRFPAGNTSRIHSRYPYSISRESPADPTRWSLPRLWKPRRFVVPGQSAERFHHHLKQFLLGVAEEAGEGMNPPTFLGPTSQNPKKRKRNDSDSDNSELKAPKRARHGPLLEEKGRKVRFEQETDYSDGTTRIKRKLAPSPPPGQRRIVPRIPRELREANGLGASGYAPNVPPDNHCPHIPPTFDRRRFLWWESSRTSGPRPQDARPVGENDSGDSDQLSGKRRQESDDENLPRAKRLRRTETMFSESNDSGTEPPSTSSSVQDTPLVSPRYSLRSSSRRTQSSSTRLSRSSVHRTNTLASLPSSSRRQTQALAKNPTSRSLTPASSGPAASSHGSTSAATAGTQAHFTANQLTSATAMIVGSHTGIMPTEFGPIQVITYDQLASYRPIESRSAVETVRLVAEQLPKTLITTANRLARSFTFGLW</sequence>
<evidence type="ECO:0000256" key="1">
    <source>
        <dbReference type="SAM" id="MobiDB-lite"/>
    </source>
</evidence>
<evidence type="ECO:0008006" key="4">
    <source>
        <dbReference type="Google" id="ProtNLM"/>
    </source>
</evidence>
<organism evidence="2 3">
    <name type="scientific">Leucocoprinus leucothites</name>
    <dbReference type="NCBI Taxonomy" id="201217"/>
    <lineage>
        <taxon>Eukaryota</taxon>
        <taxon>Fungi</taxon>
        <taxon>Dikarya</taxon>
        <taxon>Basidiomycota</taxon>
        <taxon>Agaricomycotina</taxon>
        <taxon>Agaricomycetes</taxon>
        <taxon>Agaricomycetidae</taxon>
        <taxon>Agaricales</taxon>
        <taxon>Agaricineae</taxon>
        <taxon>Agaricaceae</taxon>
        <taxon>Leucocoprinus</taxon>
    </lineage>
</organism>
<feature type="compositionally biased region" description="Low complexity" evidence="1">
    <location>
        <begin position="575"/>
        <end position="597"/>
    </location>
</feature>
<dbReference type="EMBL" id="JAACJO010000007">
    <property type="protein sequence ID" value="KAF5355743.1"/>
    <property type="molecule type" value="Genomic_DNA"/>
</dbReference>
<dbReference type="AlphaFoldDB" id="A0A8H5D9I3"/>
<dbReference type="SUPFAM" id="SSF56112">
    <property type="entry name" value="Protein kinase-like (PK-like)"/>
    <property type="match status" value="1"/>
</dbReference>
<comment type="caution">
    <text evidence="2">The sequence shown here is derived from an EMBL/GenBank/DDBJ whole genome shotgun (WGS) entry which is preliminary data.</text>
</comment>
<dbReference type="Proteomes" id="UP000559027">
    <property type="component" value="Unassembled WGS sequence"/>
</dbReference>
<gene>
    <name evidence="2" type="ORF">D9756_003930</name>
</gene>
<feature type="compositionally biased region" description="Polar residues" evidence="1">
    <location>
        <begin position="600"/>
        <end position="628"/>
    </location>
</feature>
<name>A0A8H5D9I3_9AGAR</name>
<proteinExistence type="predicted"/>
<keyword evidence="3" id="KW-1185">Reference proteome</keyword>
<feature type="compositionally biased region" description="Low complexity" evidence="1">
    <location>
        <begin position="629"/>
        <end position="648"/>
    </location>
</feature>
<dbReference type="Gene3D" id="1.10.510.10">
    <property type="entry name" value="Transferase(Phosphotransferase) domain 1"/>
    <property type="match status" value="1"/>
</dbReference>
<protein>
    <recommendedName>
        <fullName evidence="4">Protein kinase domain-containing protein</fullName>
    </recommendedName>
</protein>
<reference evidence="2 3" key="1">
    <citation type="journal article" date="2020" name="ISME J.">
        <title>Uncovering the hidden diversity of litter-decomposition mechanisms in mushroom-forming fungi.</title>
        <authorList>
            <person name="Floudas D."/>
            <person name="Bentzer J."/>
            <person name="Ahren D."/>
            <person name="Johansson T."/>
            <person name="Persson P."/>
            <person name="Tunlid A."/>
        </authorList>
    </citation>
    <scope>NUCLEOTIDE SEQUENCE [LARGE SCALE GENOMIC DNA]</scope>
    <source>
        <strain evidence="2 3">CBS 146.42</strain>
    </source>
</reference>
<evidence type="ECO:0000313" key="3">
    <source>
        <dbReference type="Proteomes" id="UP000559027"/>
    </source>
</evidence>
<dbReference type="OrthoDB" id="2687876at2759"/>
<feature type="compositionally biased region" description="Basic and acidic residues" evidence="1">
    <location>
        <begin position="415"/>
        <end position="428"/>
    </location>
</feature>
<feature type="compositionally biased region" description="Polar residues" evidence="1">
    <location>
        <begin position="549"/>
        <end position="572"/>
    </location>
</feature>